<dbReference type="GO" id="GO:0030288">
    <property type="term" value="C:outer membrane-bounded periplasmic space"/>
    <property type="evidence" value="ECO:0007669"/>
    <property type="project" value="UniProtKB-ARBA"/>
</dbReference>
<dbReference type="STRING" id="357804.Ping_2192"/>
<sequence>MINFTMRFILIFTTALILSGCYQSESSLKDNLIYCPESKALSFNPQISHDISSLDATTHQLYNRLVKRDPTTQNYIPDLATGWLLSEDKLSYTFFLRENVNFHQTEYFTPTRHFKADDVIFSLQRMLDQDHSFHSVNRGMDYYFFNHPFTHLIRNIVKIDDYTIKFILKKPDITLLDSLAAHYSVILSQEYSEQLIARGTPEKIDFYPIGTGPYKFKSTNDAGITHYINHAKFWGGKVSVNNLIFDVTENNTKRYAKLLTGECDIIANPAPSQLKQMSEKPNILLSSEPTANILLWAFNSNKIPFTEKKIRQAFSQAVDQKNLLEAVFYQSATATNTLLNHQSWAYNRRSTDIQYKPQEALRTLQEMGYDFNSTITLLTPVKNSLFNHSFHKIAELIQANLLKIGVKSDILFLTQTELEKRLISGKYDTYLTSVNGKINDPDSIFRPLLSCDSTVLEGNSSQWCSKEVQSLLNLTLLESNFTTRIKNYYKLQEIIQEERIYFPIAHALRMDAFKTNISGFLVDPFTGINFQNIKKTEAH</sequence>
<evidence type="ECO:0000256" key="1">
    <source>
        <dbReference type="ARBA" id="ARBA00005695"/>
    </source>
</evidence>
<dbReference type="PROSITE" id="PS01040">
    <property type="entry name" value="SBP_BACTERIAL_5"/>
    <property type="match status" value="1"/>
</dbReference>
<dbReference type="Gene3D" id="3.10.105.10">
    <property type="entry name" value="Dipeptide-binding Protein, Domain 3"/>
    <property type="match status" value="1"/>
</dbReference>
<dbReference type="Gene3D" id="3.90.76.10">
    <property type="entry name" value="Dipeptide-binding Protein, Domain 1"/>
    <property type="match status" value="1"/>
</dbReference>
<dbReference type="PANTHER" id="PTHR30290">
    <property type="entry name" value="PERIPLASMIC BINDING COMPONENT OF ABC TRANSPORTER"/>
    <property type="match status" value="1"/>
</dbReference>
<evidence type="ECO:0000256" key="2">
    <source>
        <dbReference type="ARBA" id="ARBA00022729"/>
    </source>
</evidence>
<comment type="similarity">
    <text evidence="1">Belongs to the bacterial solute-binding protein 5 family.</text>
</comment>
<dbReference type="CDD" id="cd08493">
    <property type="entry name" value="PBP2_DppA_like"/>
    <property type="match status" value="1"/>
</dbReference>
<proteinExistence type="inferred from homology"/>
<dbReference type="InterPro" id="IPR030678">
    <property type="entry name" value="Peptide/Ni-bd"/>
</dbReference>
<dbReference type="InterPro" id="IPR023765">
    <property type="entry name" value="SBP_5_CS"/>
</dbReference>
<dbReference type="Gene3D" id="3.40.190.10">
    <property type="entry name" value="Periplasmic binding protein-like II"/>
    <property type="match status" value="1"/>
</dbReference>
<dbReference type="GO" id="GO:0043190">
    <property type="term" value="C:ATP-binding cassette (ABC) transporter complex"/>
    <property type="evidence" value="ECO:0007669"/>
    <property type="project" value="InterPro"/>
</dbReference>
<gene>
    <name evidence="4" type="ordered locus">Ping_2192</name>
</gene>
<dbReference type="SUPFAM" id="SSF53850">
    <property type="entry name" value="Periplasmic binding protein-like II"/>
    <property type="match status" value="1"/>
</dbReference>
<dbReference type="InterPro" id="IPR039424">
    <property type="entry name" value="SBP_5"/>
</dbReference>
<keyword evidence="2" id="KW-0732">Signal</keyword>
<dbReference type="GO" id="GO:1904680">
    <property type="term" value="F:peptide transmembrane transporter activity"/>
    <property type="evidence" value="ECO:0007669"/>
    <property type="project" value="TreeGrafter"/>
</dbReference>
<name>A1SWR8_PSYIN</name>
<feature type="domain" description="Solute-binding protein family 5" evidence="3">
    <location>
        <begin position="75"/>
        <end position="452"/>
    </location>
</feature>
<dbReference type="HOGENOM" id="CLU_017028_7_0_6"/>
<dbReference type="EMBL" id="CP000510">
    <property type="protein sequence ID" value="ABM03933.1"/>
    <property type="molecule type" value="Genomic_DNA"/>
</dbReference>
<dbReference type="InterPro" id="IPR000914">
    <property type="entry name" value="SBP_5_dom"/>
</dbReference>
<evidence type="ECO:0000313" key="5">
    <source>
        <dbReference type="Proteomes" id="UP000000639"/>
    </source>
</evidence>
<dbReference type="PROSITE" id="PS51257">
    <property type="entry name" value="PROKAR_LIPOPROTEIN"/>
    <property type="match status" value="1"/>
</dbReference>
<dbReference type="Proteomes" id="UP000000639">
    <property type="component" value="Chromosome"/>
</dbReference>
<evidence type="ECO:0000259" key="3">
    <source>
        <dbReference type="Pfam" id="PF00496"/>
    </source>
</evidence>
<organism evidence="4 5">
    <name type="scientific">Psychromonas ingrahamii (strain DSM 17664 / CCUG 51855 / 37)</name>
    <dbReference type="NCBI Taxonomy" id="357804"/>
    <lineage>
        <taxon>Bacteria</taxon>
        <taxon>Pseudomonadati</taxon>
        <taxon>Pseudomonadota</taxon>
        <taxon>Gammaproteobacteria</taxon>
        <taxon>Alteromonadales</taxon>
        <taxon>Psychromonadaceae</taxon>
        <taxon>Psychromonas</taxon>
    </lineage>
</organism>
<dbReference type="PIRSF" id="PIRSF002741">
    <property type="entry name" value="MppA"/>
    <property type="match status" value="1"/>
</dbReference>
<protein>
    <submittedName>
        <fullName evidence="4">ABC dipeptide transporter extracellular solute-binding protein, family 5</fullName>
    </submittedName>
</protein>
<reference evidence="4 5" key="1">
    <citation type="submission" date="2007-01" db="EMBL/GenBank/DDBJ databases">
        <title>Complete sequence of Psychromonas ingrahamii 37.</title>
        <authorList>
            <consortium name="US DOE Joint Genome Institute"/>
            <person name="Copeland A."/>
            <person name="Lucas S."/>
            <person name="Lapidus A."/>
            <person name="Barry K."/>
            <person name="Detter J.C."/>
            <person name="Glavina del Rio T."/>
            <person name="Hammon N."/>
            <person name="Israni S."/>
            <person name="Dalin E."/>
            <person name="Tice H."/>
            <person name="Pitluck S."/>
            <person name="Thompson L.S."/>
            <person name="Brettin T."/>
            <person name="Bruce D."/>
            <person name="Han C."/>
            <person name="Tapia R."/>
            <person name="Schmutz J."/>
            <person name="Larimer F."/>
            <person name="Land M."/>
            <person name="Hauser L."/>
            <person name="Kyrpides N."/>
            <person name="Ivanova N."/>
            <person name="Staley J."/>
            <person name="Richardson P."/>
        </authorList>
    </citation>
    <scope>NUCLEOTIDE SEQUENCE [LARGE SCALE GENOMIC DNA]</scope>
    <source>
        <strain evidence="4 5">37</strain>
    </source>
</reference>
<dbReference type="PANTHER" id="PTHR30290:SF28">
    <property type="entry name" value="ABC TRANSPORTER PERIPLASMIC-BINDING PROTEIN SAPA-RELATED"/>
    <property type="match status" value="1"/>
</dbReference>
<accession>A1SWR8</accession>
<dbReference type="eggNOG" id="COG0747">
    <property type="taxonomic scope" value="Bacteria"/>
</dbReference>
<dbReference type="GO" id="GO:0015833">
    <property type="term" value="P:peptide transport"/>
    <property type="evidence" value="ECO:0007669"/>
    <property type="project" value="TreeGrafter"/>
</dbReference>
<keyword evidence="5" id="KW-1185">Reference proteome</keyword>
<dbReference type="KEGG" id="pin:Ping_2192"/>
<evidence type="ECO:0000313" key="4">
    <source>
        <dbReference type="EMBL" id="ABM03933.1"/>
    </source>
</evidence>
<dbReference type="AlphaFoldDB" id="A1SWR8"/>
<dbReference type="Pfam" id="PF00496">
    <property type="entry name" value="SBP_bac_5"/>
    <property type="match status" value="1"/>
</dbReference>